<organism evidence="3 4">
    <name type="scientific">Actinokineospora alba</name>
    <dbReference type="NCBI Taxonomy" id="504798"/>
    <lineage>
        <taxon>Bacteria</taxon>
        <taxon>Bacillati</taxon>
        <taxon>Actinomycetota</taxon>
        <taxon>Actinomycetes</taxon>
        <taxon>Pseudonocardiales</taxon>
        <taxon>Pseudonocardiaceae</taxon>
        <taxon>Actinokineospora</taxon>
    </lineage>
</organism>
<dbReference type="InterPro" id="IPR003495">
    <property type="entry name" value="CobW/HypB/UreG_nucleotide-bd"/>
</dbReference>
<evidence type="ECO:0000313" key="4">
    <source>
        <dbReference type="Proteomes" id="UP000199651"/>
    </source>
</evidence>
<dbReference type="PANTHER" id="PTHR43603">
    <property type="entry name" value="COBW DOMAIN-CONTAINING PROTEIN DDB_G0274527"/>
    <property type="match status" value="1"/>
</dbReference>
<gene>
    <name evidence="3" type="ORF">SAMN05192558_108262</name>
</gene>
<feature type="domain" description="CobW C-terminal" evidence="2">
    <location>
        <begin position="250"/>
        <end position="366"/>
    </location>
</feature>
<sequence length="411" mass="44368">MSNDRRTRLVLVSGLHRESTAMLSARFMTGLPGTAVVHHDLRRIAEGTVRRRLRFGRADTTTTLELAHGCVSCTLREDLLPLLRALTVDPRIKRVVLHLDPMVEPEPVCWALENVLVGDQTIGDLVELEAVVGVIDPRSWLGDCSGDVPLADCGIGALDDDRTLAQVAVGQVEFADAIVTAGTAGEPWNAARVAAVLDRLTPLAPRFDLGQVDPAELLAAIPDNARRGTADGAHGPLLRGQPPLESDCGVSVTVFRDPRPFHPERLHEAIDVLLDGVVRARGRVWVASQPDVALWLESAGGGLRVGHAGAWLAAVDDEAWARADPERQAKAALEWHPRFGDRLQEIVVLAHQADPHDLTAALTAALLTDAELADEAAWPGYADPFGEWHQDPCEDSEAVDLGVPTTRKEES</sequence>
<keyword evidence="4" id="KW-1185">Reference proteome</keyword>
<dbReference type="NCBIfam" id="NF047431">
    <property type="entry name" value="hiber_recruit"/>
    <property type="match status" value="1"/>
</dbReference>
<dbReference type="Proteomes" id="UP000199651">
    <property type="component" value="Unassembled WGS sequence"/>
</dbReference>
<dbReference type="Pfam" id="PF02492">
    <property type="entry name" value="cobW"/>
    <property type="match status" value="1"/>
</dbReference>
<proteinExistence type="predicted"/>
<protein>
    <submittedName>
        <fullName evidence="3">GTPase, G3E family</fullName>
    </submittedName>
</protein>
<dbReference type="InterPro" id="IPR051927">
    <property type="entry name" value="Zn_Chap_cDPG_Synth"/>
</dbReference>
<dbReference type="SUPFAM" id="SSF90002">
    <property type="entry name" value="Hypothetical protein YjiA, C-terminal domain"/>
    <property type="match status" value="1"/>
</dbReference>
<dbReference type="SMART" id="SM00833">
    <property type="entry name" value="CobW_C"/>
    <property type="match status" value="1"/>
</dbReference>
<evidence type="ECO:0000256" key="1">
    <source>
        <dbReference type="SAM" id="MobiDB-lite"/>
    </source>
</evidence>
<dbReference type="Pfam" id="PF07683">
    <property type="entry name" value="CobW_C"/>
    <property type="match status" value="1"/>
</dbReference>
<dbReference type="RefSeq" id="WP_091378932.1">
    <property type="nucleotide sequence ID" value="NZ_FNDV01000005.1"/>
</dbReference>
<evidence type="ECO:0000313" key="3">
    <source>
        <dbReference type="EMBL" id="SDP36257.1"/>
    </source>
</evidence>
<dbReference type="OrthoDB" id="9808822at2"/>
<accession>A0A1H0S3M4</accession>
<dbReference type="STRING" id="504798.SAMN05421871_105273"/>
<dbReference type="EMBL" id="FNJB01000008">
    <property type="protein sequence ID" value="SDP36257.1"/>
    <property type="molecule type" value="Genomic_DNA"/>
</dbReference>
<evidence type="ECO:0000259" key="2">
    <source>
        <dbReference type="SMART" id="SM00833"/>
    </source>
</evidence>
<dbReference type="InterPro" id="IPR027417">
    <property type="entry name" value="P-loop_NTPase"/>
</dbReference>
<dbReference type="PANTHER" id="PTHR43603:SF1">
    <property type="entry name" value="ZINC-REGULATED GTPASE METALLOPROTEIN ACTIVATOR 1"/>
    <property type="match status" value="1"/>
</dbReference>
<feature type="region of interest" description="Disordered" evidence="1">
    <location>
        <begin position="388"/>
        <end position="411"/>
    </location>
</feature>
<reference evidence="4" key="1">
    <citation type="submission" date="2016-10" db="EMBL/GenBank/DDBJ databases">
        <authorList>
            <person name="Varghese N."/>
            <person name="Submissions S."/>
        </authorList>
    </citation>
    <scope>NUCLEOTIDE SEQUENCE [LARGE SCALE GENOMIC DNA]</scope>
    <source>
        <strain evidence="4">IBRC-M 10655</strain>
    </source>
</reference>
<name>A0A1H0S3M4_9PSEU</name>
<dbReference type="AlphaFoldDB" id="A0A1H0S3M4"/>
<dbReference type="Gene3D" id="3.40.50.300">
    <property type="entry name" value="P-loop containing nucleotide triphosphate hydrolases"/>
    <property type="match status" value="1"/>
</dbReference>
<dbReference type="InterPro" id="IPR011629">
    <property type="entry name" value="CobW-like_C"/>
</dbReference>